<keyword evidence="2" id="KW-0472">Membrane</keyword>
<accession>A0A0C2XIV3</accession>
<feature type="transmembrane region" description="Helical" evidence="2">
    <location>
        <begin position="64"/>
        <end position="82"/>
    </location>
</feature>
<evidence type="ECO:0000313" key="3">
    <source>
        <dbReference type="EMBL" id="KIL68913.1"/>
    </source>
</evidence>
<gene>
    <name evidence="3" type="ORF">M378DRAFT_158050</name>
</gene>
<proteinExistence type="predicted"/>
<feature type="compositionally biased region" description="Basic and acidic residues" evidence="1">
    <location>
        <begin position="224"/>
        <end position="235"/>
    </location>
</feature>
<dbReference type="EMBL" id="KN818227">
    <property type="protein sequence ID" value="KIL68913.1"/>
    <property type="molecule type" value="Genomic_DNA"/>
</dbReference>
<dbReference type="Proteomes" id="UP000054549">
    <property type="component" value="Unassembled WGS sequence"/>
</dbReference>
<keyword evidence="2" id="KW-0812">Transmembrane</keyword>
<feature type="compositionally biased region" description="Basic and acidic residues" evidence="1">
    <location>
        <begin position="171"/>
        <end position="187"/>
    </location>
</feature>
<name>A0A0C2XIV3_AMAMK</name>
<dbReference type="OrthoDB" id="2502792at2759"/>
<evidence type="ECO:0000256" key="2">
    <source>
        <dbReference type="SAM" id="Phobius"/>
    </source>
</evidence>
<dbReference type="AlphaFoldDB" id="A0A0C2XIV3"/>
<evidence type="ECO:0000256" key="1">
    <source>
        <dbReference type="SAM" id="MobiDB-lite"/>
    </source>
</evidence>
<protein>
    <submittedName>
        <fullName evidence="3">Uncharacterized protein</fullName>
    </submittedName>
</protein>
<feature type="region of interest" description="Disordered" evidence="1">
    <location>
        <begin position="221"/>
        <end position="242"/>
    </location>
</feature>
<feature type="transmembrane region" description="Helical" evidence="2">
    <location>
        <begin position="26"/>
        <end position="52"/>
    </location>
</feature>
<feature type="transmembrane region" description="Helical" evidence="2">
    <location>
        <begin position="94"/>
        <end position="113"/>
    </location>
</feature>
<reference evidence="3 4" key="1">
    <citation type="submission" date="2014-04" db="EMBL/GenBank/DDBJ databases">
        <title>Evolutionary Origins and Diversification of the Mycorrhizal Mutualists.</title>
        <authorList>
            <consortium name="DOE Joint Genome Institute"/>
            <consortium name="Mycorrhizal Genomics Consortium"/>
            <person name="Kohler A."/>
            <person name="Kuo A."/>
            <person name="Nagy L.G."/>
            <person name="Floudas D."/>
            <person name="Copeland A."/>
            <person name="Barry K.W."/>
            <person name="Cichocki N."/>
            <person name="Veneault-Fourrey C."/>
            <person name="LaButti K."/>
            <person name="Lindquist E.A."/>
            <person name="Lipzen A."/>
            <person name="Lundell T."/>
            <person name="Morin E."/>
            <person name="Murat C."/>
            <person name="Riley R."/>
            <person name="Ohm R."/>
            <person name="Sun H."/>
            <person name="Tunlid A."/>
            <person name="Henrissat B."/>
            <person name="Grigoriev I.V."/>
            <person name="Hibbett D.S."/>
            <person name="Martin F."/>
        </authorList>
    </citation>
    <scope>NUCLEOTIDE SEQUENCE [LARGE SCALE GENOMIC DNA]</scope>
    <source>
        <strain evidence="3 4">Koide BX008</strain>
    </source>
</reference>
<sequence length="242" mass="27179">MFYANAWPDVLGSLLDYLAERLPSPVYYMLLGILSRALVFLSSSLSFIASLLSSNPSDWNLHDIIPPLVTILCAYLALVTLYRTTTWAIRTFFWFIKWGLILGLIFTVVGWHLRGTDQNWGAVADIGDTIVRTALESANAHTREAAVGMDGGIGANSWTRRKRSSKAGRPRAWDSFKSHQRWQEHSQQDATNEMKSMVDMAGGILHRGGQWWMAAKSIIGEEQQGERAAEQDFKGKTKSRSR</sequence>
<keyword evidence="4" id="KW-1185">Reference proteome</keyword>
<dbReference type="InParanoid" id="A0A0C2XIV3"/>
<keyword evidence="2" id="KW-1133">Transmembrane helix</keyword>
<dbReference type="HOGENOM" id="CLU_072376_0_0_1"/>
<organism evidence="3 4">
    <name type="scientific">Amanita muscaria (strain Koide BX008)</name>
    <dbReference type="NCBI Taxonomy" id="946122"/>
    <lineage>
        <taxon>Eukaryota</taxon>
        <taxon>Fungi</taxon>
        <taxon>Dikarya</taxon>
        <taxon>Basidiomycota</taxon>
        <taxon>Agaricomycotina</taxon>
        <taxon>Agaricomycetes</taxon>
        <taxon>Agaricomycetidae</taxon>
        <taxon>Agaricales</taxon>
        <taxon>Pluteineae</taxon>
        <taxon>Amanitaceae</taxon>
        <taxon>Amanita</taxon>
    </lineage>
</organism>
<evidence type="ECO:0000313" key="4">
    <source>
        <dbReference type="Proteomes" id="UP000054549"/>
    </source>
</evidence>
<feature type="compositionally biased region" description="Basic residues" evidence="1">
    <location>
        <begin position="159"/>
        <end position="169"/>
    </location>
</feature>
<feature type="region of interest" description="Disordered" evidence="1">
    <location>
        <begin position="157"/>
        <end position="191"/>
    </location>
</feature>